<dbReference type="EnsemblPlants" id="AUR62041607-RA">
    <property type="protein sequence ID" value="AUR62041607-RA:cds"/>
    <property type="gene ID" value="AUR62041607"/>
</dbReference>
<dbReference type="Gramene" id="AUR62041607-RA">
    <property type="protein sequence ID" value="AUR62041607-RA:cds"/>
    <property type="gene ID" value="AUR62041607"/>
</dbReference>
<reference evidence="1" key="2">
    <citation type="submission" date="2021-03" db="UniProtKB">
        <authorList>
            <consortium name="EnsemblPlants"/>
        </authorList>
    </citation>
    <scope>IDENTIFICATION</scope>
</reference>
<protein>
    <recommendedName>
        <fullName evidence="3">DDE Tnp4 domain-containing protein</fullName>
    </recommendedName>
</protein>
<proteinExistence type="predicted"/>
<dbReference type="AlphaFoldDB" id="A0A803N773"/>
<organism evidence="1 2">
    <name type="scientific">Chenopodium quinoa</name>
    <name type="common">Quinoa</name>
    <dbReference type="NCBI Taxonomy" id="63459"/>
    <lineage>
        <taxon>Eukaryota</taxon>
        <taxon>Viridiplantae</taxon>
        <taxon>Streptophyta</taxon>
        <taxon>Embryophyta</taxon>
        <taxon>Tracheophyta</taxon>
        <taxon>Spermatophyta</taxon>
        <taxon>Magnoliopsida</taxon>
        <taxon>eudicotyledons</taxon>
        <taxon>Gunneridae</taxon>
        <taxon>Pentapetalae</taxon>
        <taxon>Caryophyllales</taxon>
        <taxon>Chenopodiaceae</taxon>
        <taxon>Chenopodioideae</taxon>
        <taxon>Atripliceae</taxon>
        <taxon>Chenopodium</taxon>
    </lineage>
</organism>
<name>A0A803N773_CHEQI</name>
<dbReference type="Proteomes" id="UP000596660">
    <property type="component" value="Unplaced"/>
</dbReference>
<evidence type="ECO:0008006" key="3">
    <source>
        <dbReference type="Google" id="ProtNLM"/>
    </source>
</evidence>
<accession>A0A803N773</accession>
<evidence type="ECO:0000313" key="1">
    <source>
        <dbReference type="EnsemblPlants" id="AUR62041607-RA:cds"/>
    </source>
</evidence>
<keyword evidence="2" id="KW-1185">Reference proteome</keyword>
<reference evidence="1" key="1">
    <citation type="journal article" date="2017" name="Nature">
        <title>The genome of Chenopodium quinoa.</title>
        <authorList>
            <person name="Jarvis D.E."/>
            <person name="Ho Y.S."/>
            <person name="Lightfoot D.J."/>
            <person name="Schmoeckel S.M."/>
            <person name="Li B."/>
            <person name="Borm T.J.A."/>
            <person name="Ohyanagi H."/>
            <person name="Mineta K."/>
            <person name="Michell C.T."/>
            <person name="Saber N."/>
            <person name="Kharbatia N.M."/>
            <person name="Rupper R.R."/>
            <person name="Sharp A.R."/>
            <person name="Dally N."/>
            <person name="Boughton B.A."/>
            <person name="Woo Y.H."/>
            <person name="Gao G."/>
            <person name="Schijlen E.G.W.M."/>
            <person name="Guo X."/>
            <person name="Momin A.A."/>
            <person name="Negrao S."/>
            <person name="Al-Babili S."/>
            <person name="Gehring C."/>
            <person name="Roessner U."/>
            <person name="Jung C."/>
            <person name="Murphy K."/>
            <person name="Arold S.T."/>
            <person name="Gojobori T."/>
            <person name="van der Linden C.G."/>
            <person name="van Loo E.N."/>
            <person name="Jellen E.N."/>
            <person name="Maughan P.J."/>
            <person name="Tester M."/>
        </authorList>
    </citation>
    <scope>NUCLEOTIDE SEQUENCE [LARGE SCALE GENOMIC DNA]</scope>
    <source>
        <strain evidence="1">cv. PI 614886</strain>
    </source>
</reference>
<evidence type="ECO:0000313" key="2">
    <source>
        <dbReference type="Proteomes" id="UP000596660"/>
    </source>
</evidence>
<sequence length="104" mass="11581">MAKGSSYRGAASPFQHSIAIIGLYFKQVLQAIVHLSTKIIRPYQSLSEVPKKIGDSTEYWPYFKDCVGALDETHINAVVSDDDGVAYQGRSEEKNMECFGCLFL</sequence>